<dbReference type="InterPro" id="IPR000595">
    <property type="entry name" value="cNMP-bd_dom"/>
</dbReference>
<keyword evidence="17" id="KW-1185">Reference proteome</keyword>
<evidence type="ECO:0000256" key="6">
    <source>
        <dbReference type="ARBA" id="ARBA00022826"/>
    </source>
</evidence>
<evidence type="ECO:0000256" key="2">
    <source>
        <dbReference type="ARBA" id="ARBA00022448"/>
    </source>
</evidence>
<keyword evidence="5" id="KW-0812">Transmembrane</keyword>
<dbReference type="InterPro" id="IPR003967">
    <property type="entry name" value="K_chnl_volt-dep_ERG"/>
</dbReference>
<proteinExistence type="predicted"/>
<dbReference type="SMART" id="SM00100">
    <property type="entry name" value="cNMP"/>
    <property type="match status" value="1"/>
</dbReference>
<dbReference type="PRINTS" id="PR01470">
    <property type="entry name" value="ERGCHANNEL"/>
</dbReference>
<evidence type="ECO:0000256" key="5">
    <source>
        <dbReference type="ARBA" id="ARBA00022692"/>
    </source>
</evidence>
<dbReference type="EMBL" id="JBJKFK010000015">
    <property type="protein sequence ID" value="KAL3321012.1"/>
    <property type="molecule type" value="Genomic_DNA"/>
</dbReference>
<dbReference type="PANTHER" id="PTHR10217">
    <property type="entry name" value="VOLTAGE AND LIGAND GATED POTASSIUM CHANNEL"/>
    <property type="match status" value="1"/>
</dbReference>
<keyword evidence="9" id="KW-1133">Transmembrane helix</keyword>
<evidence type="ECO:0000256" key="11">
    <source>
        <dbReference type="ARBA" id="ARBA00023136"/>
    </source>
</evidence>
<dbReference type="AlphaFoldDB" id="A0ABD2QNN3"/>
<evidence type="ECO:0000256" key="9">
    <source>
        <dbReference type="ARBA" id="ARBA00022989"/>
    </source>
</evidence>
<keyword evidence="8" id="KW-0630">Potassium</keyword>
<keyword evidence="13" id="KW-0407">Ion channel</keyword>
<keyword evidence="12" id="KW-0325">Glycoprotein</keyword>
<keyword evidence="10" id="KW-0406">Ion transport</keyword>
<reference evidence="16 17" key="1">
    <citation type="submission" date="2024-11" db="EMBL/GenBank/DDBJ databases">
        <title>Adaptive evolution of stress response genes in parasites aligns with host niche diversity.</title>
        <authorList>
            <person name="Hahn C."/>
            <person name="Resl P."/>
        </authorList>
    </citation>
    <scope>NUCLEOTIDE SEQUENCE [LARGE SCALE GENOMIC DNA]</scope>
    <source>
        <strain evidence="16">EGGRZ-B1_66</strain>
        <tissue evidence="16">Body</tissue>
    </source>
</reference>
<gene>
    <name evidence="16" type="primary">KCNH8</name>
    <name evidence="16" type="ORF">Ciccas_000290</name>
</gene>
<keyword evidence="11" id="KW-0472">Membrane</keyword>
<dbReference type="FunFam" id="2.60.120.10:FF:000061">
    <property type="entry name" value="Potassium voltage-gated channel subfamily H member 3"/>
    <property type="match status" value="1"/>
</dbReference>
<sequence>MHAVVFGNVTTIIQRMYARRTAYQTKHQDLKDFTRAHHIPKPLRQRMVEFFQAMWSINRGIDKQMIMDEFPEELRGEIALQLNREMLSLGIFKNASPGCLKSIAITIQTRFATPGEYLVHRGDVIKFIYFVCNGSLEILDEECTVVALLGKCDFFGCDIDDNRGYTGHSAYDVKSLTYCELQYLEINTLVKDVLNQYPAFKQEFASSLHDELSFNIRDGYDPSVGFD</sequence>
<name>A0ABD2QNN3_9PLAT</name>
<dbReference type="InterPro" id="IPR018490">
    <property type="entry name" value="cNMP-bd_dom_sf"/>
</dbReference>
<accession>A0ABD2QNN3</accession>
<keyword evidence="6" id="KW-0631">Potassium channel</keyword>
<evidence type="ECO:0000256" key="7">
    <source>
        <dbReference type="ARBA" id="ARBA00022882"/>
    </source>
</evidence>
<dbReference type="Gene3D" id="1.10.1200.260">
    <property type="match status" value="1"/>
</dbReference>
<keyword evidence="2" id="KW-0813">Transport</keyword>
<evidence type="ECO:0000313" key="17">
    <source>
        <dbReference type="Proteomes" id="UP001626550"/>
    </source>
</evidence>
<dbReference type="PRINTS" id="PR01463">
    <property type="entry name" value="EAGCHANLFMLY"/>
</dbReference>
<evidence type="ECO:0000256" key="10">
    <source>
        <dbReference type="ARBA" id="ARBA00023065"/>
    </source>
</evidence>
<evidence type="ECO:0000256" key="1">
    <source>
        <dbReference type="ARBA" id="ARBA00004651"/>
    </source>
</evidence>
<evidence type="ECO:0000256" key="4">
    <source>
        <dbReference type="ARBA" id="ARBA00022538"/>
    </source>
</evidence>
<dbReference type="InterPro" id="IPR003938">
    <property type="entry name" value="K_chnl_volt-dep_EAG/ELK/ERG"/>
</dbReference>
<comment type="caution">
    <text evidence="16">The sequence shown here is derived from an EMBL/GenBank/DDBJ whole genome shotgun (WGS) entry which is preliminary data.</text>
</comment>
<dbReference type="SUPFAM" id="SSF51206">
    <property type="entry name" value="cAMP-binding domain-like"/>
    <property type="match status" value="1"/>
</dbReference>
<evidence type="ECO:0000259" key="15">
    <source>
        <dbReference type="PROSITE" id="PS50042"/>
    </source>
</evidence>
<dbReference type="InterPro" id="IPR014710">
    <property type="entry name" value="RmlC-like_jellyroll"/>
</dbReference>
<dbReference type="InterPro" id="IPR050818">
    <property type="entry name" value="KCNH_animal-type"/>
</dbReference>
<evidence type="ECO:0000256" key="3">
    <source>
        <dbReference type="ARBA" id="ARBA00022475"/>
    </source>
</evidence>
<feature type="domain" description="Cyclic nucleotide-binding" evidence="15">
    <location>
        <begin position="91"/>
        <end position="156"/>
    </location>
</feature>
<protein>
    <submittedName>
        <fullName evidence="16">Potassium voltage-gated channel subfamily H member 8</fullName>
    </submittedName>
</protein>
<dbReference type="GO" id="GO:0005886">
    <property type="term" value="C:plasma membrane"/>
    <property type="evidence" value="ECO:0007669"/>
    <property type="project" value="UniProtKB-SubCell"/>
</dbReference>
<evidence type="ECO:0000256" key="13">
    <source>
        <dbReference type="ARBA" id="ARBA00023303"/>
    </source>
</evidence>
<dbReference type="GO" id="GO:0034702">
    <property type="term" value="C:monoatomic ion channel complex"/>
    <property type="evidence" value="ECO:0007669"/>
    <property type="project" value="UniProtKB-KW"/>
</dbReference>
<dbReference type="Proteomes" id="UP001626550">
    <property type="component" value="Unassembled WGS sequence"/>
</dbReference>
<dbReference type="FunFam" id="1.10.1200.260:FF:000002">
    <property type="entry name" value="Potassium voltage-gated channel subfamily H member 8"/>
    <property type="match status" value="1"/>
</dbReference>
<comment type="subcellular location">
    <subcellularLocation>
        <location evidence="1">Cell membrane</location>
        <topology evidence="1">Multi-pass membrane protein</topology>
    </subcellularLocation>
</comment>
<evidence type="ECO:0000256" key="8">
    <source>
        <dbReference type="ARBA" id="ARBA00022958"/>
    </source>
</evidence>
<keyword evidence="4" id="KW-0633">Potassium transport</keyword>
<comment type="catalytic activity">
    <reaction evidence="14">
        <text>K(+)(in) = K(+)(out)</text>
        <dbReference type="Rhea" id="RHEA:29463"/>
        <dbReference type="ChEBI" id="CHEBI:29103"/>
    </reaction>
</comment>
<dbReference type="GO" id="GO:0005242">
    <property type="term" value="F:inward rectifier potassium channel activity"/>
    <property type="evidence" value="ECO:0007669"/>
    <property type="project" value="UniProtKB-ARBA"/>
</dbReference>
<dbReference type="Gene3D" id="2.60.120.10">
    <property type="entry name" value="Jelly Rolls"/>
    <property type="match status" value="1"/>
</dbReference>
<keyword evidence="3" id="KW-1003">Cell membrane</keyword>
<evidence type="ECO:0000313" key="16">
    <source>
        <dbReference type="EMBL" id="KAL3321012.1"/>
    </source>
</evidence>
<evidence type="ECO:0000256" key="12">
    <source>
        <dbReference type="ARBA" id="ARBA00023180"/>
    </source>
</evidence>
<dbReference type="CDD" id="cd00038">
    <property type="entry name" value="CAP_ED"/>
    <property type="match status" value="1"/>
</dbReference>
<dbReference type="PANTHER" id="PTHR10217:SF637">
    <property type="entry name" value="EAG-LIKE K[+] CHANNEL, ISOFORM A"/>
    <property type="match status" value="1"/>
</dbReference>
<organism evidence="16 17">
    <name type="scientific">Cichlidogyrus casuarinus</name>
    <dbReference type="NCBI Taxonomy" id="1844966"/>
    <lineage>
        <taxon>Eukaryota</taxon>
        <taxon>Metazoa</taxon>
        <taxon>Spiralia</taxon>
        <taxon>Lophotrochozoa</taxon>
        <taxon>Platyhelminthes</taxon>
        <taxon>Monogenea</taxon>
        <taxon>Monopisthocotylea</taxon>
        <taxon>Dactylogyridea</taxon>
        <taxon>Ancyrocephalidae</taxon>
        <taxon>Cichlidogyrus</taxon>
    </lineage>
</organism>
<keyword evidence="7" id="KW-0851">Voltage-gated channel</keyword>
<dbReference type="PROSITE" id="PS50042">
    <property type="entry name" value="CNMP_BINDING_3"/>
    <property type="match status" value="1"/>
</dbReference>
<evidence type="ECO:0000256" key="14">
    <source>
        <dbReference type="ARBA" id="ARBA00034430"/>
    </source>
</evidence>